<dbReference type="Gene3D" id="3.40.630.30">
    <property type="match status" value="2"/>
</dbReference>
<reference evidence="6" key="1">
    <citation type="submission" date="2021-01" db="EMBL/GenBank/DDBJ databases">
        <title>Whole genome shotgun sequence of Actinoplanes nipponensis NBRC 14063.</title>
        <authorList>
            <person name="Komaki H."/>
            <person name="Tamura T."/>
        </authorList>
    </citation>
    <scope>NUCLEOTIDE SEQUENCE</scope>
    <source>
        <strain evidence="6">NBRC 14063</strain>
    </source>
</reference>
<dbReference type="SUPFAM" id="SSF55729">
    <property type="entry name" value="Acyl-CoA N-acyltransferases (Nat)"/>
    <property type="match status" value="1"/>
</dbReference>
<dbReference type="PANTHER" id="PTHR37817">
    <property type="entry name" value="N-ACETYLTRANSFERASE EIS"/>
    <property type="match status" value="1"/>
</dbReference>
<evidence type="ECO:0000313" key="7">
    <source>
        <dbReference type="Proteomes" id="UP000647172"/>
    </source>
</evidence>
<dbReference type="InterPro" id="IPR000182">
    <property type="entry name" value="GNAT_dom"/>
</dbReference>
<evidence type="ECO:0000313" key="6">
    <source>
        <dbReference type="EMBL" id="GIE54562.1"/>
    </source>
</evidence>
<dbReference type="InterPro" id="IPR036527">
    <property type="entry name" value="SCP2_sterol-bd_dom_sf"/>
</dbReference>
<accession>A0A919MRT3</accession>
<evidence type="ECO:0000259" key="5">
    <source>
        <dbReference type="PROSITE" id="PS51186"/>
    </source>
</evidence>
<feature type="active site" description="Proton acceptor; via carboxylate" evidence="4">
    <location>
        <position position="423"/>
    </location>
</feature>
<evidence type="ECO:0000256" key="2">
    <source>
        <dbReference type="ARBA" id="ARBA00022679"/>
    </source>
</evidence>
<evidence type="ECO:0000256" key="1">
    <source>
        <dbReference type="ARBA" id="ARBA00009213"/>
    </source>
</evidence>
<dbReference type="SUPFAM" id="SSF55718">
    <property type="entry name" value="SCP-like"/>
    <property type="match status" value="1"/>
</dbReference>
<sequence length="423" mass="46205">MARAVRYTISMDDSGITLRAGHADDWPAVSDLLSFAFHEPVSAEARDVEGSVVEPERTLVAEDGATVVGHAAAYTRELTVPGAIVPAAHVTLVGVAPTHKRRGLLTRMMHRQLREIAAAGREPIAVLWASETKIYPRFGYGPAAQRLRMEIMMREVRPPAGLAPGSADRLRLVEPKDVIAELTKVYERVRPERTGWSSRDDRWWRYVLADLESQRDGATGLRGVVYDTPDGPAGYALWRTKGEWDSRGPNSDVQVREVVADDPAAYAALWHFLLTIDLARTVKVHFAAVDEPLQYLVDEPRRLGSTLADGLWVRITDLPKALAARSYAAPVDVVLEVTDPLLEQNTGRWRLTAGPDGRATCTPTTDPADLACTILELGSAYLGATSLAALAAAGTVRELTPGSLRRAAVAFGWHRLPNPTEVF</sequence>
<dbReference type="Pfam" id="PF13527">
    <property type="entry name" value="Acetyltransf_9"/>
    <property type="match status" value="1"/>
</dbReference>
<feature type="domain" description="N-acetyltransferase" evidence="5">
    <location>
        <begin position="16"/>
        <end position="157"/>
    </location>
</feature>
<dbReference type="EMBL" id="BOMQ01000105">
    <property type="protein sequence ID" value="GIE54562.1"/>
    <property type="molecule type" value="Genomic_DNA"/>
</dbReference>
<comment type="caution">
    <text evidence="6">The sequence shown here is derived from an EMBL/GenBank/DDBJ whole genome shotgun (WGS) entry which is preliminary data.</text>
</comment>
<dbReference type="Pfam" id="PF17668">
    <property type="entry name" value="Acetyltransf_17"/>
    <property type="match status" value="1"/>
</dbReference>
<dbReference type="NCBIfam" id="NF002367">
    <property type="entry name" value="PRK01346.1-4"/>
    <property type="match status" value="1"/>
</dbReference>
<keyword evidence="7" id="KW-1185">Reference proteome</keyword>
<dbReference type="InterPro" id="IPR022902">
    <property type="entry name" value="NAcTrfase_Eis"/>
</dbReference>
<gene>
    <name evidence="6" type="ORF">Ani05nite_80960</name>
</gene>
<protein>
    <submittedName>
        <fullName evidence="6">UPF0256 protein</fullName>
    </submittedName>
</protein>
<dbReference type="Pfam" id="PF13530">
    <property type="entry name" value="SCP2_2"/>
    <property type="match status" value="1"/>
</dbReference>
<dbReference type="HAMAP" id="MF_01812">
    <property type="entry name" value="Eis"/>
    <property type="match status" value="1"/>
</dbReference>
<comment type="subunit">
    <text evidence="4">Homohexamer; trimer of dimers.</text>
</comment>
<dbReference type="InterPro" id="IPR051554">
    <property type="entry name" value="Acetyltransferase_Eis"/>
</dbReference>
<dbReference type="AlphaFoldDB" id="A0A919MRT3"/>
<dbReference type="CDD" id="cd04301">
    <property type="entry name" value="NAT_SF"/>
    <property type="match status" value="1"/>
</dbReference>
<dbReference type="PROSITE" id="PS51186">
    <property type="entry name" value="GNAT"/>
    <property type="match status" value="1"/>
</dbReference>
<comment type="similarity">
    <text evidence="1 4">Belongs to the acetyltransferase Eis family.</text>
</comment>
<evidence type="ECO:0000256" key="3">
    <source>
        <dbReference type="ARBA" id="ARBA00023315"/>
    </source>
</evidence>
<dbReference type="PANTHER" id="PTHR37817:SF1">
    <property type="entry name" value="N-ACETYLTRANSFERASE EIS"/>
    <property type="match status" value="1"/>
</dbReference>
<feature type="binding site" evidence="4">
    <location>
        <begin position="93"/>
        <end position="95"/>
    </location>
    <ligand>
        <name>acetyl-CoA</name>
        <dbReference type="ChEBI" id="CHEBI:57288"/>
    </ligand>
</feature>
<proteinExistence type="inferred from homology"/>
<feature type="active site" description="Proton donor" evidence="4">
    <location>
        <position position="135"/>
    </location>
</feature>
<feature type="binding site" evidence="4">
    <location>
        <begin position="130"/>
        <end position="131"/>
    </location>
    <ligand>
        <name>acetyl-CoA</name>
        <dbReference type="ChEBI" id="CHEBI:57288"/>
    </ligand>
</feature>
<dbReference type="Gene3D" id="3.30.1050.10">
    <property type="entry name" value="SCP2 sterol-binding domain"/>
    <property type="match status" value="1"/>
</dbReference>
<keyword evidence="3 4" id="KW-0012">Acyltransferase</keyword>
<dbReference type="InterPro" id="IPR016181">
    <property type="entry name" value="Acyl_CoA_acyltransferase"/>
</dbReference>
<dbReference type="GO" id="GO:0030649">
    <property type="term" value="P:aminoglycoside antibiotic catabolic process"/>
    <property type="evidence" value="ECO:0007669"/>
    <property type="project" value="TreeGrafter"/>
</dbReference>
<dbReference type="Proteomes" id="UP000647172">
    <property type="component" value="Unassembled WGS sequence"/>
</dbReference>
<name>A0A919MRT3_9ACTN</name>
<keyword evidence="2 4" id="KW-0808">Transferase</keyword>
<dbReference type="InterPro" id="IPR025559">
    <property type="entry name" value="Eis_dom"/>
</dbReference>
<dbReference type="InterPro" id="IPR041380">
    <property type="entry name" value="Acetyltransf_17"/>
</dbReference>
<organism evidence="6 7">
    <name type="scientific">Actinoplanes nipponensis</name>
    <dbReference type="NCBI Taxonomy" id="135950"/>
    <lineage>
        <taxon>Bacteria</taxon>
        <taxon>Bacillati</taxon>
        <taxon>Actinomycetota</taxon>
        <taxon>Actinomycetes</taxon>
        <taxon>Micromonosporales</taxon>
        <taxon>Micromonosporaceae</taxon>
        <taxon>Actinoplanes</taxon>
    </lineage>
</organism>
<feature type="binding site" evidence="4">
    <location>
        <begin position="101"/>
        <end position="106"/>
    </location>
    <ligand>
        <name>acetyl-CoA</name>
        <dbReference type="ChEBI" id="CHEBI:57288"/>
    </ligand>
</feature>
<evidence type="ECO:0000256" key="4">
    <source>
        <dbReference type="HAMAP-Rule" id="MF_01812"/>
    </source>
</evidence>
<dbReference type="GO" id="GO:0034069">
    <property type="term" value="F:aminoglycoside N-acetyltransferase activity"/>
    <property type="evidence" value="ECO:0007669"/>
    <property type="project" value="TreeGrafter"/>
</dbReference>